<reference evidence="1 2" key="1">
    <citation type="submission" date="2019-03" db="EMBL/GenBank/DDBJ databases">
        <title>Lake Tanganyika Metagenome-Assembled Genomes (MAGs).</title>
        <authorList>
            <person name="Tran P."/>
        </authorList>
    </citation>
    <scope>NUCLEOTIDE SEQUENCE [LARGE SCALE GENOMIC DNA]</scope>
    <source>
        <strain evidence="1">K_DeepCast_65m_m2_236</strain>
    </source>
</reference>
<evidence type="ECO:0008006" key="3">
    <source>
        <dbReference type="Google" id="ProtNLM"/>
    </source>
</evidence>
<proteinExistence type="predicted"/>
<dbReference type="PANTHER" id="PTHR34573:SF1">
    <property type="entry name" value="VITAMIN K EPOXIDE REDUCTASE DOMAIN-CONTAINING PROTEIN"/>
    <property type="match status" value="1"/>
</dbReference>
<feature type="non-terminal residue" evidence="1">
    <location>
        <position position="1"/>
    </location>
</feature>
<comment type="caution">
    <text evidence="1">The sequence shown here is derived from an EMBL/GenBank/DDBJ whole genome shotgun (WGS) entry which is preliminary data.</text>
</comment>
<dbReference type="EMBL" id="VGJX01000553">
    <property type="protein sequence ID" value="MBM3275378.1"/>
    <property type="molecule type" value="Genomic_DNA"/>
</dbReference>
<dbReference type="Gene3D" id="3.40.30.10">
    <property type="entry name" value="Glutaredoxin"/>
    <property type="match status" value="1"/>
</dbReference>
<dbReference type="PANTHER" id="PTHR34573">
    <property type="entry name" value="VKC DOMAIN-CONTAINING PROTEIN"/>
    <property type="match status" value="1"/>
</dbReference>
<gene>
    <name evidence="1" type="ORF">FJZ00_09505</name>
</gene>
<protein>
    <recommendedName>
        <fullName evidence="3">Thioredoxin family protein</fullName>
    </recommendedName>
</protein>
<evidence type="ECO:0000313" key="2">
    <source>
        <dbReference type="Proteomes" id="UP000703893"/>
    </source>
</evidence>
<organism evidence="1 2">
    <name type="scientific">Candidatus Tanganyikabacteria bacterium</name>
    <dbReference type="NCBI Taxonomy" id="2961651"/>
    <lineage>
        <taxon>Bacteria</taxon>
        <taxon>Bacillati</taxon>
        <taxon>Candidatus Sericytochromatia</taxon>
        <taxon>Candidatus Tanganyikabacteria</taxon>
    </lineage>
</organism>
<accession>A0A937X3V9</accession>
<sequence length="63" mass="7269">TYVECDPRSPYGQRQACDSNKINSYPTWLIDGVRLEGEQELDKLADASGYTGPREFMRKIRRS</sequence>
<dbReference type="Proteomes" id="UP000703893">
    <property type="component" value="Unassembled WGS sequence"/>
</dbReference>
<evidence type="ECO:0000313" key="1">
    <source>
        <dbReference type="EMBL" id="MBM3275378.1"/>
    </source>
</evidence>
<name>A0A937X3V9_9BACT</name>
<dbReference type="AlphaFoldDB" id="A0A937X3V9"/>